<evidence type="ECO:0000259" key="1">
    <source>
        <dbReference type="Pfam" id="PF00425"/>
    </source>
</evidence>
<dbReference type="Pfam" id="PF00425">
    <property type="entry name" value="Chorismate_bind"/>
    <property type="match status" value="1"/>
</dbReference>
<dbReference type="GO" id="GO:0000162">
    <property type="term" value="P:L-tryptophan biosynthetic process"/>
    <property type="evidence" value="ECO:0007669"/>
    <property type="project" value="TreeGrafter"/>
</dbReference>
<reference evidence="3" key="1">
    <citation type="submission" date="2018-06" db="EMBL/GenBank/DDBJ databases">
        <authorList>
            <person name="Zhirakovskaya E."/>
        </authorList>
    </citation>
    <scope>NUCLEOTIDE SEQUENCE</scope>
</reference>
<dbReference type="SUPFAM" id="SSF56322">
    <property type="entry name" value="ADC synthase"/>
    <property type="match status" value="1"/>
</dbReference>
<dbReference type="PRINTS" id="PR00095">
    <property type="entry name" value="ANTSNTHASEI"/>
</dbReference>
<dbReference type="PANTHER" id="PTHR11236">
    <property type="entry name" value="AMINOBENZOATE/ANTHRANILATE SYNTHASE"/>
    <property type="match status" value="1"/>
</dbReference>
<dbReference type="Pfam" id="PF04715">
    <property type="entry name" value="Anth_synt_I_N"/>
    <property type="match status" value="1"/>
</dbReference>
<accession>A0A3B0SF85</accession>
<name>A0A3B0SF85_9ZZZZ</name>
<gene>
    <name evidence="3" type="ORF">MNBD_ALPHA05-1727</name>
</gene>
<dbReference type="EMBL" id="UOEH01000274">
    <property type="protein sequence ID" value="VAV99398.1"/>
    <property type="molecule type" value="Genomic_DNA"/>
</dbReference>
<feature type="domain" description="Anthranilate synthase component I N-terminal" evidence="2">
    <location>
        <begin position="7"/>
        <end position="133"/>
    </location>
</feature>
<protein>
    <submittedName>
        <fullName evidence="3">Para-aminobenzoate synthase, aminase component</fullName>
        <ecNumber evidence="3">2.6.1.85</ecNumber>
    </submittedName>
</protein>
<dbReference type="InterPro" id="IPR019999">
    <property type="entry name" value="Anth_synth_I-like"/>
</dbReference>
<dbReference type="InterPro" id="IPR005801">
    <property type="entry name" value="ADC_synthase"/>
</dbReference>
<dbReference type="GO" id="GO:0046820">
    <property type="term" value="F:4-amino-4-deoxychorismate synthase activity"/>
    <property type="evidence" value="ECO:0007669"/>
    <property type="project" value="UniProtKB-EC"/>
</dbReference>
<dbReference type="Gene3D" id="3.60.120.10">
    <property type="entry name" value="Anthranilate synthase"/>
    <property type="match status" value="1"/>
</dbReference>
<dbReference type="PANTHER" id="PTHR11236:SF50">
    <property type="entry name" value="AMINODEOXYCHORISMATE SYNTHASE COMPONENT 1"/>
    <property type="match status" value="1"/>
</dbReference>
<evidence type="ECO:0000259" key="2">
    <source>
        <dbReference type="Pfam" id="PF04715"/>
    </source>
</evidence>
<organism evidence="3">
    <name type="scientific">hydrothermal vent metagenome</name>
    <dbReference type="NCBI Taxonomy" id="652676"/>
    <lineage>
        <taxon>unclassified sequences</taxon>
        <taxon>metagenomes</taxon>
        <taxon>ecological metagenomes</taxon>
    </lineage>
</organism>
<dbReference type="EC" id="2.6.1.85" evidence="3"/>
<dbReference type="InterPro" id="IPR015890">
    <property type="entry name" value="Chorismate_C"/>
</dbReference>
<dbReference type="InterPro" id="IPR006805">
    <property type="entry name" value="Anth_synth_I_N"/>
</dbReference>
<evidence type="ECO:0000313" key="3">
    <source>
        <dbReference type="EMBL" id="VAV99398.1"/>
    </source>
</evidence>
<dbReference type="AlphaFoldDB" id="A0A3B0SF85"/>
<feature type="domain" description="Chorismate-utilising enzyme C-terminal" evidence="1">
    <location>
        <begin position="171"/>
        <end position="432"/>
    </location>
</feature>
<sequence>MICSEIDWRCPYAAFAPLAGEAHAHLLSAGDVARGGWSVLVAFPTQIIAAETNDGGAWLAAVQAAIDARAVDARAAPTHAPFHSGLVGFVGYEALKSIEPNLDFPASPYGLPDAVFGAYDAAAVFSREDQRAFVVGRDEAACDQLANALGAEPVAAPALPEFSAPASNFSRHDYEAAVASVIEKIKCGDFYQANIAQTLQAAGDDGFSPFDLYRAIACESDAEFGAILQYRHGAVLSNSPERFFKVEPRKGGRRIVVEPIKGTRGRSADRAEDAALARALVNDPKDRAENIMIADLMRNDLSKICADGSIEEEAICALMTLTKVRHLVSRISGVLRADVSMSDVLRALFPSGSITGAPKIEAMGAIARVEKAGRGPYCGAIGFFDDAGGADFSVAIRTLITNEAATNVFAPVGGGVTLRSNPQAEYKETLIKAKSALDILAPRTRP</sequence>
<keyword evidence="3" id="KW-0808">Transferase</keyword>
<proteinExistence type="predicted"/>
<keyword evidence="3" id="KW-0032">Aminotransferase</keyword>